<evidence type="ECO:0000256" key="1">
    <source>
        <dbReference type="SAM" id="Phobius"/>
    </source>
</evidence>
<dbReference type="Proteomes" id="UP000252355">
    <property type="component" value="Unassembled WGS sequence"/>
</dbReference>
<protein>
    <submittedName>
        <fullName evidence="2">Uncharacterized protein</fullName>
    </submittedName>
</protein>
<feature type="transmembrane region" description="Helical" evidence="1">
    <location>
        <begin position="6"/>
        <end position="28"/>
    </location>
</feature>
<sequence length="71" mass="8094">MQRISQALGIVTPTSTIFFFGQIFLMLLAMQTSMRNADTFRNLKNVIQEITLLRWDLENLASRLSADASDE</sequence>
<comment type="caution">
    <text evidence="2">The sequence shown here is derived from an EMBL/GenBank/DDBJ whole genome shotgun (WGS) entry which is preliminary data.</text>
</comment>
<keyword evidence="1" id="KW-1133">Transmembrane helix</keyword>
<accession>A0A367ZTQ0</accession>
<dbReference type="EMBL" id="QOQW01000001">
    <property type="protein sequence ID" value="RCK81524.1"/>
    <property type="molecule type" value="Genomic_DNA"/>
</dbReference>
<dbReference type="AlphaFoldDB" id="A0A367ZTQ0"/>
<organism evidence="2 3">
    <name type="scientific">Candidatus Ozemobacter sibiricus</name>
    <dbReference type="NCBI Taxonomy" id="2268124"/>
    <lineage>
        <taxon>Bacteria</taxon>
        <taxon>Candidatus Ozemobacteria</taxon>
        <taxon>Candidatus Ozemobacterales</taxon>
        <taxon>Candidatus Ozemobacteraceae</taxon>
        <taxon>Candidatus Ozemobacter</taxon>
    </lineage>
</organism>
<gene>
    <name evidence="2" type="ORF">OZSIB_0658</name>
</gene>
<reference evidence="2 3" key="1">
    <citation type="submission" date="2018-05" db="EMBL/GenBank/DDBJ databases">
        <title>A metagenomic window into the 2 km-deep terrestrial subsurface aquifer revealed taxonomically and functionally diverse microbial community comprising novel uncultured bacterial lineages.</title>
        <authorList>
            <person name="Kadnikov V.V."/>
            <person name="Mardanov A.V."/>
            <person name="Beletsky A.V."/>
            <person name="Banks D."/>
            <person name="Pimenov N.V."/>
            <person name="Frank Y.A."/>
            <person name="Karnachuk O.V."/>
            <person name="Ravin N.V."/>
        </authorList>
    </citation>
    <scope>NUCLEOTIDE SEQUENCE [LARGE SCALE GENOMIC DNA]</scope>
    <source>
        <strain evidence="2">BY5</strain>
    </source>
</reference>
<proteinExistence type="predicted"/>
<keyword evidence="1" id="KW-0472">Membrane</keyword>
<evidence type="ECO:0000313" key="2">
    <source>
        <dbReference type="EMBL" id="RCK81524.1"/>
    </source>
</evidence>
<keyword evidence="1" id="KW-0812">Transmembrane</keyword>
<evidence type="ECO:0000313" key="3">
    <source>
        <dbReference type="Proteomes" id="UP000252355"/>
    </source>
</evidence>
<dbReference type="InterPro" id="IPR019277">
    <property type="entry name" value="DUF2304"/>
</dbReference>
<name>A0A367ZTQ0_9BACT</name>
<dbReference type="Pfam" id="PF10066">
    <property type="entry name" value="DUF2304"/>
    <property type="match status" value="1"/>
</dbReference>